<accession>A0A645CYQ2</accession>
<comment type="caution">
    <text evidence="1">The sequence shown here is derived from an EMBL/GenBank/DDBJ whole genome shotgun (WGS) entry which is preliminary data.</text>
</comment>
<proteinExistence type="predicted"/>
<dbReference type="AlphaFoldDB" id="A0A645CYQ2"/>
<evidence type="ECO:0000313" key="1">
    <source>
        <dbReference type="EMBL" id="MPM82047.1"/>
    </source>
</evidence>
<name>A0A645CYQ2_9ZZZZ</name>
<protein>
    <submittedName>
        <fullName evidence="1">Uncharacterized protein</fullName>
    </submittedName>
</protein>
<sequence length="119" mass="12860">MHARGREEHMLPAALLAAASTVEQHHLVAAKVCVKQASRVDLVELQLGVAALEYEGLTDGIGFGHGIDTSEQLLVEIRGQAVLAQQVQDDGVEVKVFEKSALVDLTLAEIANRSRELHQ</sequence>
<reference evidence="1" key="1">
    <citation type="submission" date="2019-08" db="EMBL/GenBank/DDBJ databases">
        <authorList>
            <person name="Kucharzyk K."/>
            <person name="Murdoch R.W."/>
            <person name="Higgins S."/>
            <person name="Loffler F."/>
        </authorList>
    </citation>
    <scope>NUCLEOTIDE SEQUENCE</scope>
</reference>
<organism evidence="1">
    <name type="scientific">bioreactor metagenome</name>
    <dbReference type="NCBI Taxonomy" id="1076179"/>
    <lineage>
        <taxon>unclassified sequences</taxon>
        <taxon>metagenomes</taxon>
        <taxon>ecological metagenomes</taxon>
    </lineage>
</organism>
<gene>
    <name evidence="1" type="ORF">SDC9_129105</name>
</gene>
<dbReference type="EMBL" id="VSSQ01031238">
    <property type="protein sequence ID" value="MPM82047.1"/>
    <property type="molecule type" value="Genomic_DNA"/>
</dbReference>